<accession>A0A5C3Q890</accession>
<keyword evidence="2" id="KW-1185">Reference proteome</keyword>
<dbReference type="EMBL" id="ML178840">
    <property type="protein sequence ID" value="TFK98304.1"/>
    <property type="molecule type" value="Genomic_DNA"/>
</dbReference>
<evidence type="ECO:0000313" key="1">
    <source>
        <dbReference type="EMBL" id="TFK98304.1"/>
    </source>
</evidence>
<dbReference type="AlphaFoldDB" id="A0A5C3Q890"/>
<name>A0A5C3Q890_9AGAR</name>
<sequence length="365" mass="41656">MAPTLVSFVPLQGLLEPLQDAISGRVLFFACEGDHLHSDEELMPGKPPRTVPISGNSVGIEIQRARSRIALVSEQFYASCLLVFYSNTTESPTSWRLARTHLHCDLHLQKPTHLYQLAMSILNHRQIGSEIRTLYLDFETASISLRDIDPTSIWSGFPSGLRTPCPNDQKITHMLVVKRCSSQRKLCKQVWPRTPLLDYWLPTISDSQMLISLPPFAHNIMSLFSQQRPRRQLGFLIGRPLEPVFRAAWKQPSYPAGEQALPRAEALLQSFTISQLHIQAENPYLATLFSCCTPHNNLRKIEIDYVDVRASRRERDAQFCQAFEALEFQGFPALEGLQIKSCEWPTSEYDFRVLLLTSPTDERYE</sequence>
<gene>
    <name evidence="1" type="ORF">BDV98DRAFT_658004</name>
</gene>
<evidence type="ECO:0000313" key="2">
    <source>
        <dbReference type="Proteomes" id="UP000305067"/>
    </source>
</evidence>
<organism evidence="1 2">
    <name type="scientific">Pterulicium gracile</name>
    <dbReference type="NCBI Taxonomy" id="1884261"/>
    <lineage>
        <taxon>Eukaryota</taxon>
        <taxon>Fungi</taxon>
        <taxon>Dikarya</taxon>
        <taxon>Basidiomycota</taxon>
        <taxon>Agaricomycotina</taxon>
        <taxon>Agaricomycetes</taxon>
        <taxon>Agaricomycetidae</taxon>
        <taxon>Agaricales</taxon>
        <taxon>Pleurotineae</taxon>
        <taxon>Pterulaceae</taxon>
        <taxon>Pterulicium</taxon>
    </lineage>
</organism>
<dbReference type="Proteomes" id="UP000305067">
    <property type="component" value="Unassembled WGS sequence"/>
</dbReference>
<protein>
    <submittedName>
        <fullName evidence="1">Uncharacterized protein</fullName>
    </submittedName>
</protein>
<proteinExistence type="predicted"/>
<dbReference type="OrthoDB" id="2786563at2759"/>
<reference evidence="1 2" key="1">
    <citation type="journal article" date="2019" name="Nat. Ecol. Evol.">
        <title>Megaphylogeny resolves global patterns of mushroom evolution.</title>
        <authorList>
            <person name="Varga T."/>
            <person name="Krizsan K."/>
            <person name="Foldi C."/>
            <person name="Dima B."/>
            <person name="Sanchez-Garcia M."/>
            <person name="Sanchez-Ramirez S."/>
            <person name="Szollosi G.J."/>
            <person name="Szarkandi J.G."/>
            <person name="Papp V."/>
            <person name="Albert L."/>
            <person name="Andreopoulos W."/>
            <person name="Angelini C."/>
            <person name="Antonin V."/>
            <person name="Barry K.W."/>
            <person name="Bougher N.L."/>
            <person name="Buchanan P."/>
            <person name="Buyck B."/>
            <person name="Bense V."/>
            <person name="Catcheside P."/>
            <person name="Chovatia M."/>
            <person name="Cooper J."/>
            <person name="Damon W."/>
            <person name="Desjardin D."/>
            <person name="Finy P."/>
            <person name="Geml J."/>
            <person name="Haridas S."/>
            <person name="Hughes K."/>
            <person name="Justo A."/>
            <person name="Karasinski D."/>
            <person name="Kautmanova I."/>
            <person name="Kiss B."/>
            <person name="Kocsube S."/>
            <person name="Kotiranta H."/>
            <person name="LaButti K.M."/>
            <person name="Lechner B.E."/>
            <person name="Liimatainen K."/>
            <person name="Lipzen A."/>
            <person name="Lukacs Z."/>
            <person name="Mihaltcheva S."/>
            <person name="Morgado L.N."/>
            <person name="Niskanen T."/>
            <person name="Noordeloos M.E."/>
            <person name="Ohm R.A."/>
            <person name="Ortiz-Santana B."/>
            <person name="Ovrebo C."/>
            <person name="Racz N."/>
            <person name="Riley R."/>
            <person name="Savchenko A."/>
            <person name="Shiryaev A."/>
            <person name="Soop K."/>
            <person name="Spirin V."/>
            <person name="Szebenyi C."/>
            <person name="Tomsovsky M."/>
            <person name="Tulloss R.E."/>
            <person name="Uehling J."/>
            <person name="Grigoriev I.V."/>
            <person name="Vagvolgyi C."/>
            <person name="Papp T."/>
            <person name="Martin F.M."/>
            <person name="Miettinen O."/>
            <person name="Hibbett D.S."/>
            <person name="Nagy L.G."/>
        </authorList>
    </citation>
    <scope>NUCLEOTIDE SEQUENCE [LARGE SCALE GENOMIC DNA]</scope>
    <source>
        <strain evidence="1 2">CBS 309.79</strain>
    </source>
</reference>